<dbReference type="Pfam" id="PF03747">
    <property type="entry name" value="ADP_ribosyl_GH"/>
    <property type="match status" value="1"/>
</dbReference>
<proteinExistence type="inferred from homology"/>
<dbReference type="AlphaFoldDB" id="Q0AE65"/>
<evidence type="ECO:0000313" key="6">
    <source>
        <dbReference type="Proteomes" id="UP000001966"/>
    </source>
</evidence>
<dbReference type="InterPro" id="IPR005502">
    <property type="entry name" value="Ribosyl_crysJ1"/>
</dbReference>
<comment type="cofactor">
    <cofactor evidence="3">
        <name>Mg(2+)</name>
        <dbReference type="ChEBI" id="CHEBI:18420"/>
    </cofactor>
    <text evidence="3">Binds 2 magnesium ions per subunit.</text>
</comment>
<dbReference type="HOGENOM" id="CLU_046767_0_0_4"/>
<organism evidence="5 6">
    <name type="scientific">Nitrosomonas eutropha (strain DSM 101675 / C91 / Nm57)</name>
    <dbReference type="NCBI Taxonomy" id="335283"/>
    <lineage>
        <taxon>Bacteria</taxon>
        <taxon>Pseudomonadati</taxon>
        <taxon>Pseudomonadota</taxon>
        <taxon>Betaproteobacteria</taxon>
        <taxon>Nitrosomonadales</taxon>
        <taxon>Nitrosomonadaceae</taxon>
        <taxon>Nitrosomonas</taxon>
    </lineage>
</organism>
<keyword evidence="3" id="KW-0479">Metal-binding</keyword>
<dbReference type="InterPro" id="IPR050792">
    <property type="entry name" value="ADP-ribosylglycohydrolase"/>
</dbReference>
<feature type="region of interest" description="Disordered" evidence="4">
    <location>
        <begin position="246"/>
        <end position="265"/>
    </location>
</feature>
<dbReference type="PANTHER" id="PTHR16222:SF24">
    <property type="entry name" value="ADP-RIBOSYLHYDROLASE ARH3"/>
    <property type="match status" value="1"/>
</dbReference>
<evidence type="ECO:0000256" key="2">
    <source>
        <dbReference type="ARBA" id="ARBA00022801"/>
    </source>
</evidence>
<name>Q0AE65_NITEC</name>
<dbReference type="Gene3D" id="1.10.4080.10">
    <property type="entry name" value="ADP-ribosylation/Crystallin J1"/>
    <property type="match status" value="1"/>
</dbReference>
<evidence type="ECO:0000256" key="1">
    <source>
        <dbReference type="ARBA" id="ARBA00010702"/>
    </source>
</evidence>
<sequence>MFSSEAGLNFEFAEFISSGYETGGFMSDKNIQDRAAGAIMGAFIGDALGLGPHWYYDLSELRRDYGDWIADYTDPKPNRYHAGLKAGQLSQAGFILKLMVQSLVERGGYEAEDFCRRMDETLFPLLDGTPVNGPGGYTSQSIRETWRRRVQQKLHWGQTGGHADTTEAAERTLAIAVRYAFRPDKLAIAIADNTTLTQSDEMVAAMTVAYGAVLGLLIQGHALDTSLSGKLMNLVKSGALPFHAVTGDSLQPPRPGDPDPPRAGRFASPDALLTPSYMAAAAVDPDIRIEPAWKVSIVYGMPCAIYHLLPAAYYLAARFHDDFESAVLHAINGGGQNLSRAILTGALVGAQTGLSGIPQRLLDGLDDSVTLGKLAMELAAMAGSA</sequence>
<evidence type="ECO:0000256" key="3">
    <source>
        <dbReference type="PIRSR" id="PIRSR605502-1"/>
    </source>
</evidence>
<dbReference type="InterPro" id="IPR036705">
    <property type="entry name" value="Ribosyl_crysJ1_sf"/>
</dbReference>
<comment type="similarity">
    <text evidence="1">Belongs to the ADP-ribosylglycohydrolase family.</text>
</comment>
<dbReference type="EMBL" id="CP000450">
    <property type="protein sequence ID" value="ABI60367.1"/>
    <property type="molecule type" value="Genomic_DNA"/>
</dbReference>
<dbReference type="GO" id="GO:0046872">
    <property type="term" value="F:metal ion binding"/>
    <property type="evidence" value="ECO:0007669"/>
    <property type="project" value="UniProtKB-KW"/>
</dbReference>
<feature type="binding site" evidence="3">
    <location>
        <position position="90"/>
    </location>
    <ligand>
        <name>Mg(2+)</name>
        <dbReference type="ChEBI" id="CHEBI:18420"/>
        <label>1</label>
    </ligand>
</feature>
<dbReference type="PANTHER" id="PTHR16222">
    <property type="entry name" value="ADP-RIBOSYLGLYCOHYDROLASE"/>
    <property type="match status" value="1"/>
</dbReference>
<evidence type="ECO:0000313" key="5">
    <source>
        <dbReference type="EMBL" id="ABI60367.1"/>
    </source>
</evidence>
<dbReference type="GO" id="GO:0016787">
    <property type="term" value="F:hydrolase activity"/>
    <property type="evidence" value="ECO:0007669"/>
    <property type="project" value="UniProtKB-KW"/>
</dbReference>
<accession>Q0AE65</accession>
<dbReference type="SUPFAM" id="SSF101478">
    <property type="entry name" value="ADP-ribosylglycohydrolase"/>
    <property type="match status" value="1"/>
</dbReference>
<reference evidence="5 6" key="1">
    <citation type="journal article" date="2007" name="Environ. Microbiol.">
        <title>Whole-genome analysis of the ammonia-oxidizing bacterium, Nitrosomonas eutropha C91: implications for niche adaptation.</title>
        <authorList>
            <person name="Stein L.Y."/>
            <person name="Arp D.J."/>
            <person name="Berube P.M."/>
            <person name="Chain P.S."/>
            <person name="Hauser L."/>
            <person name="Jetten M.S."/>
            <person name="Klotz M.G."/>
            <person name="Larimer F.W."/>
            <person name="Norton J.M."/>
            <person name="Op den Camp H.J.M."/>
            <person name="Shin M."/>
            <person name="Wei X."/>
        </authorList>
    </citation>
    <scope>NUCLEOTIDE SEQUENCE [LARGE SCALE GENOMIC DNA]</scope>
    <source>
        <strain evidence="6">DSM 101675 / C91 / Nm57</strain>
    </source>
</reference>
<gene>
    <name evidence="5" type="ordered locus">Neut_2145</name>
</gene>
<feature type="binding site" evidence="3">
    <location>
        <position position="339"/>
    </location>
    <ligand>
        <name>Mg(2+)</name>
        <dbReference type="ChEBI" id="CHEBI:18420"/>
        <label>1</label>
    </ligand>
</feature>
<dbReference type="KEGG" id="net:Neut_2145"/>
<keyword evidence="3" id="KW-0460">Magnesium</keyword>
<protein>
    <submittedName>
        <fullName evidence="5">ADP-ribosylation/Crystallin J1</fullName>
    </submittedName>
</protein>
<keyword evidence="2" id="KW-0378">Hydrolase</keyword>
<dbReference type="Proteomes" id="UP000001966">
    <property type="component" value="Chromosome"/>
</dbReference>
<dbReference type="STRING" id="335283.Neut_2145"/>
<dbReference type="eggNOG" id="COG1397">
    <property type="taxonomic scope" value="Bacteria"/>
</dbReference>
<evidence type="ECO:0000256" key="4">
    <source>
        <dbReference type="SAM" id="MobiDB-lite"/>
    </source>
</evidence>